<dbReference type="Proteomes" id="UP000492821">
    <property type="component" value="Unassembled WGS sequence"/>
</dbReference>
<dbReference type="GO" id="GO:0003723">
    <property type="term" value="F:RNA binding"/>
    <property type="evidence" value="ECO:0007669"/>
    <property type="project" value="InterPro"/>
</dbReference>
<dbReference type="InterPro" id="IPR002501">
    <property type="entry name" value="PsdUridine_synth_N"/>
</dbReference>
<dbReference type="Pfam" id="PF01509">
    <property type="entry name" value="TruB_N"/>
    <property type="match status" value="1"/>
</dbReference>
<dbReference type="GO" id="GO:0009982">
    <property type="term" value="F:pseudouridine synthase activity"/>
    <property type="evidence" value="ECO:0007669"/>
    <property type="project" value="InterPro"/>
</dbReference>
<dbReference type="Gene3D" id="3.30.2350.10">
    <property type="entry name" value="Pseudouridine synthase"/>
    <property type="match status" value="1"/>
</dbReference>
<dbReference type="PANTHER" id="PTHR13195">
    <property type="entry name" value="PSEUDOURIDINE SYNTHASE-RELATED"/>
    <property type="match status" value="1"/>
</dbReference>
<reference evidence="4" key="2">
    <citation type="submission" date="2020-10" db="UniProtKB">
        <authorList>
            <consortium name="WormBaseParasite"/>
        </authorList>
    </citation>
    <scope>IDENTIFICATION</scope>
</reference>
<dbReference type="WBParaSite" id="Pan_g10558.t1">
    <property type="protein sequence ID" value="Pan_g10558.t1"/>
    <property type="gene ID" value="Pan_g10558"/>
</dbReference>
<organism evidence="3 4">
    <name type="scientific">Panagrellus redivivus</name>
    <name type="common">Microworm</name>
    <dbReference type="NCBI Taxonomy" id="6233"/>
    <lineage>
        <taxon>Eukaryota</taxon>
        <taxon>Metazoa</taxon>
        <taxon>Ecdysozoa</taxon>
        <taxon>Nematoda</taxon>
        <taxon>Chromadorea</taxon>
        <taxon>Rhabditida</taxon>
        <taxon>Tylenchina</taxon>
        <taxon>Panagrolaimomorpha</taxon>
        <taxon>Panagrolaimoidea</taxon>
        <taxon>Panagrolaimidae</taxon>
        <taxon>Panagrellus</taxon>
    </lineage>
</organism>
<feature type="domain" description="Pseudouridine synthase II N-terminal" evidence="2">
    <location>
        <begin position="19"/>
        <end position="152"/>
    </location>
</feature>
<evidence type="ECO:0000256" key="1">
    <source>
        <dbReference type="ARBA" id="ARBA00008999"/>
    </source>
</evidence>
<keyword evidence="3" id="KW-1185">Reference proteome</keyword>
<evidence type="ECO:0000259" key="2">
    <source>
        <dbReference type="Pfam" id="PF01509"/>
    </source>
</evidence>
<proteinExistence type="inferred from homology"/>
<dbReference type="SUPFAM" id="SSF55120">
    <property type="entry name" value="Pseudouridine synthase"/>
    <property type="match status" value="1"/>
</dbReference>
<accession>A0A7E4UMK1</accession>
<evidence type="ECO:0000313" key="4">
    <source>
        <dbReference type="WBParaSite" id="Pan_g10558.t1"/>
    </source>
</evidence>
<reference evidence="3" key="1">
    <citation type="journal article" date="2013" name="Genetics">
        <title>The draft genome and transcriptome of Panagrellus redivivus are shaped by the harsh demands of a free-living lifestyle.</title>
        <authorList>
            <person name="Srinivasan J."/>
            <person name="Dillman A.R."/>
            <person name="Macchietto M.G."/>
            <person name="Heikkinen L."/>
            <person name="Lakso M."/>
            <person name="Fracchia K.M."/>
            <person name="Antoshechkin I."/>
            <person name="Mortazavi A."/>
            <person name="Wong G."/>
            <person name="Sternberg P.W."/>
        </authorList>
    </citation>
    <scope>NUCLEOTIDE SEQUENCE [LARGE SCALE GENOMIC DNA]</scope>
    <source>
        <strain evidence="3">MT8872</strain>
    </source>
</reference>
<dbReference type="AlphaFoldDB" id="A0A7E4UMK1"/>
<sequence>MCGRAFVAQDLMLEQINELEPSSSGVCAFAVGPECYEIDSLRQRAWINSYRMEAKLGEETEKHAIRGRIIVRAEWDHVTRHKVEKLLTRLRAQYKRASFKLAEVDLQSQEAFELARRGAPRPKILDSPIVYDISVSSFRTPYFSMNLQVTGETDYFLRALVHEIGLSVGSTACTKKLQRIRLGPFGVDHALLEKDFGLKSILRNILMCNKVLKVAAENEGRVVQVKKVADLESAALLEAFSTKAEEEPEPEDCLRIAWGREYSTV</sequence>
<dbReference type="PANTHER" id="PTHR13195:SF0">
    <property type="entry name" value="PSEUDOURIDYLATE SYNTHASE TRUB2, MITOCHONDRIAL"/>
    <property type="match status" value="1"/>
</dbReference>
<name>A0A7E4UMK1_PANRE</name>
<protein>
    <submittedName>
        <fullName evidence="4">TruB_N domain-containing protein</fullName>
    </submittedName>
</protein>
<dbReference type="GO" id="GO:0001522">
    <property type="term" value="P:pseudouridine synthesis"/>
    <property type="evidence" value="ECO:0007669"/>
    <property type="project" value="InterPro"/>
</dbReference>
<dbReference type="GO" id="GO:0006396">
    <property type="term" value="P:RNA processing"/>
    <property type="evidence" value="ECO:0007669"/>
    <property type="project" value="InterPro"/>
</dbReference>
<dbReference type="InterPro" id="IPR020103">
    <property type="entry name" value="PsdUridine_synth_cat_dom_sf"/>
</dbReference>
<comment type="similarity">
    <text evidence="1">Belongs to the pseudouridine synthase TruB family.</text>
</comment>
<evidence type="ECO:0000313" key="3">
    <source>
        <dbReference type="Proteomes" id="UP000492821"/>
    </source>
</evidence>
<dbReference type="InterPro" id="IPR039048">
    <property type="entry name" value="Trub2"/>
</dbReference>